<evidence type="ECO:0000259" key="8">
    <source>
        <dbReference type="Pfam" id="PF26311"/>
    </source>
</evidence>
<proteinExistence type="inferred from homology"/>
<dbReference type="PANTHER" id="PTHR43624:SF2">
    <property type="entry name" value="ELECTRON TRANSFER FLAVOPROTEIN-QUINONE OXIDOREDUCTASE YDIS-RELATED"/>
    <property type="match status" value="1"/>
</dbReference>
<dbReference type="KEGG" id="tfr:BR63_10725"/>
<protein>
    <submittedName>
        <fullName evidence="9">FAD-dependent oxidoreductase</fullName>
    </submittedName>
</protein>
<evidence type="ECO:0000256" key="4">
    <source>
        <dbReference type="ARBA" id="ARBA00022827"/>
    </source>
</evidence>
<dbReference type="SUPFAM" id="SSF54373">
    <property type="entry name" value="FAD-linked reductases, C-terminal domain"/>
    <property type="match status" value="1"/>
</dbReference>
<organism evidence="9 10">
    <name type="scientific">Thermanaerosceptrum fracticalcis</name>
    <dbReference type="NCBI Taxonomy" id="1712410"/>
    <lineage>
        <taxon>Bacteria</taxon>
        <taxon>Bacillati</taxon>
        <taxon>Bacillota</taxon>
        <taxon>Clostridia</taxon>
        <taxon>Eubacteriales</taxon>
        <taxon>Peptococcaceae</taxon>
        <taxon>Thermanaerosceptrum</taxon>
    </lineage>
</organism>
<dbReference type="Proteomes" id="UP000515847">
    <property type="component" value="Chromosome"/>
</dbReference>
<name>A0A7G6E3T4_THEFR</name>
<evidence type="ECO:0000256" key="3">
    <source>
        <dbReference type="ARBA" id="ARBA00022630"/>
    </source>
</evidence>
<dbReference type="SUPFAM" id="SSF51905">
    <property type="entry name" value="FAD/NAD(P)-binding domain"/>
    <property type="match status" value="1"/>
</dbReference>
<evidence type="ECO:0000259" key="7">
    <source>
        <dbReference type="Pfam" id="PF21162"/>
    </source>
</evidence>
<dbReference type="EMBL" id="CP045798">
    <property type="protein sequence ID" value="QNB46738.1"/>
    <property type="molecule type" value="Genomic_DNA"/>
</dbReference>
<gene>
    <name evidence="9" type="ORF">BR63_10725</name>
</gene>
<dbReference type="Gene3D" id="3.50.50.60">
    <property type="entry name" value="FAD/NAD(P)-binding domain"/>
    <property type="match status" value="1"/>
</dbReference>
<evidence type="ECO:0000256" key="2">
    <source>
        <dbReference type="ARBA" id="ARBA00006796"/>
    </source>
</evidence>
<feature type="domain" description="FixC-like C-terminal" evidence="8">
    <location>
        <begin position="369"/>
        <end position="430"/>
    </location>
</feature>
<dbReference type="Pfam" id="PF21162">
    <property type="entry name" value="ETFQO_UQ-bd"/>
    <property type="match status" value="1"/>
</dbReference>
<evidence type="ECO:0000313" key="10">
    <source>
        <dbReference type="Proteomes" id="UP000515847"/>
    </source>
</evidence>
<reference evidence="9 10" key="1">
    <citation type="journal article" date="2019" name="Front. Microbiol.">
        <title>Thermoanaerosceptrum fracticalcis gen. nov. sp. nov., a Novel Fumarate-Fermenting Microorganism From a Deep Fractured Carbonate Aquifer of the US Great Basin.</title>
        <authorList>
            <person name="Hamilton-Brehm S.D."/>
            <person name="Stewart L.E."/>
            <person name="Zavarin M."/>
            <person name="Caldwell M."/>
            <person name="Lawson P.A."/>
            <person name="Onstott T.C."/>
            <person name="Grzymski J."/>
            <person name="Neveux I."/>
            <person name="Lollar B.S."/>
            <person name="Russell C.E."/>
            <person name="Moser D.P."/>
        </authorList>
    </citation>
    <scope>NUCLEOTIDE SEQUENCE [LARGE SCALE GENOMIC DNA]</scope>
    <source>
        <strain evidence="9 10">DRI-13</strain>
    </source>
</reference>
<dbReference type="GO" id="GO:0016491">
    <property type="term" value="F:oxidoreductase activity"/>
    <property type="evidence" value="ECO:0007669"/>
    <property type="project" value="UniProtKB-KW"/>
</dbReference>
<dbReference type="InterPro" id="IPR039651">
    <property type="entry name" value="FixC-like"/>
</dbReference>
<comment type="similarity">
    <text evidence="2">Belongs to the ETF-QO/FixC family.</text>
</comment>
<sequence>MTEERFDCIVVGAGVAGSIAAYTLAQAGAEVLLIDRGNSAGAKNMTGGRLYAHSLEYIIPDFWEEAPVERRVVREIVSFVTPDSLVSVDFKTSKYTPETPHSFTILRAEFDRWVAEKAESAGAMVASGVRVDNLVVRDGKIVGVVADGDEFYADLVIAADGVNSLLAQKAGLRKELATHEVAVGVKEVIELPEGAIEERFGLQNGEGLAQLFVGDCTRGLQGGGFLYTNKNTLSLGLVFGLEGLKDTHLKVADLIEEFRNHPHIQPLVTGGRIVEYSAHLIPEAGLKMMPPLVEDGLLLVGDAAGFVINTGYMVRGMDLAIQSGYLAAQAVLKAKKAGNFGKDNLKKQYEEKIKESFIYKDLSTFKKAHSFMENPRLYSAYPELMEEIMYKVFTVTTTPQKPLREKLMGVVRGKVPLTKLIADAWKGATSL</sequence>
<dbReference type="PRINTS" id="PR00420">
    <property type="entry name" value="RNGMNOXGNASE"/>
</dbReference>
<accession>A0A7G6E3T4</accession>
<evidence type="ECO:0000259" key="6">
    <source>
        <dbReference type="Pfam" id="PF01494"/>
    </source>
</evidence>
<dbReference type="Pfam" id="PF01494">
    <property type="entry name" value="FAD_binding_3"/>
    <property type="match status" value="1"/>
</dbReference>
<feature type="domain" description="ETF-QO/FixC ubiquinone-binding" evidence="7">
    <location>
        <begin position="182"/>
        <end position="280"/>
    </location>
</feature>
<dbReference type="NCBIfam" id="NF007450">
    <property type="entry name" value="PRK10015.1"/>
    <property type="match status" value="1"/>
</dbReference>
<dbReference type="PANTHER" id="PTHR43624">
    <property type="entry name" value="ELECTRON TRANSFER FLAVOPROTEIN-QUINONE OXIDOREDUCTASE YDIS-RELATED"/>
    <property type="match status" value="1"/>
</dbReference>
<keyword evidence="4" id="KW-0274">FAD</keyword>
<dbReference type="RefSeq" id="WP_034420108.1">
    <property type="nucleotide sequence ID" value="NZ_CP045798.1"/>
</dbReference>
<keyword evidence="5" id="KW-0560">Oxidoreductase</keyword>
<evidence type="ECO:0000256" key="1">
    <source>
        <dbReference type="ARBA" id="ARBA00001974"/>
    </source>
</evidence>
<comment type="cofactor">
    <cofactor evidence="1">
        <name>FAD</name>
        <dbReference type="ChEBI" id="CHEBI:57692"/>
    </cofactor>
</comment>
<dbReference type="AlphaFoldDB" id="A0A7G6E3T4"/>
<dbReference type="InterPro" id="IPR049398">
    <property type="entry name" value="ETF-QO/FixC_UQ-bd"/>
</dbReference>
<dbReference type="InterPro" id="IPR036188">
    <property type="entry name" value="FAD/NAD-bd_sf"/>
</dbReference>
<dbReference type="InterPro" id="IPR002938">
    <property type="entry name" value="FAD-bd"/>
</dbReference>
<feature type="domain" description="FAD-binding" evidence="6">
    <location>
        <begin position="7"/>
        <end position="178"/>
    </location>
</feature>
<dbReference type="InterPro" id="IPR059103">
    <property type="entry name" value="FixC-like_C"/>
</dbReference>
<evidence type="ECO:0000313" key="9">
    <source>
        <dbReference type="EMBL" id="QNB46738.1"/>
    </source>
</evidence>
<keyword evidence="10" id="KW-1185">Reference proteome</keyword>
<dbReference type="GO" id="GO:0071949">
    <property type="term" value="F:FAD binding"/>
    <property type="evidence" value="ECO:0007669"/>
    <property type="project" value="InterPro"/>
</dbReference>
<dbReference type="Pfam" id="PF26311">
    <property type="entry name" value="ETF-QO_FixC_C"/>
    <property type="match status" value="1"/>
</dbReference>
<keyword evidence="3" id="KW-0285">Flavoprotein</keyword>
<dbReference type="OrthoDB" id="9806565at2"/>
<evidence type="ECO:0000256" key="5">
    <source>
        <dbReference type="ARBA" id="ARBA00023002"/>
    </source>
</evidence>